<dbReference type="InterPro" id="IPR016024">
    <property type="entry name" value="ARM-type_fold"/>
</dbReference>
<evidence type="ECO:0000259" key="6">
    <source>
        <dbReference type="PROSITE" id="PS51007"/>
    </source>
</evidence>
<evidence type="ECO:0000256" key="1">
    <source>
        <dbReference type="ARBA" id="ARBA00022617"/>
    </source>
</evidence>
<dbReference type="SUPFAM" id="SSF46626">
    <property type="entry name" value="Cytochrome c"/>
    <property type="match status" value="1"/>
</dbReference>
<evidence type="ECO:0000256" key="4">
    <source>
        <dbReference type="PROSITE-ProRule" id="PRU00433"/>
    </source>
</evidence>
<dbReference type="Gene3D" id="1.10.760.10">
    <property type="entry name" value="Cytochrome c-like domain"/>
    <property type="match status" value="1"/>
</dbReference>
<dbReference type="RefSeq" id="WP_114069049.1">
    <property type="nucleotide sequence ID" value="NZ_CP030850.1"/>
</dbReference>
<keyword evidence="3 4" id="KW-0408">Iron</keyword>
<proteinExistence type="predicted"/>
<dbReference type="Pfam" id="PF13442">
    <property type="entry name" value="Cytochrome_CBB3"/>
    <property type="match status" value="1"/>
</dbReference>
<keyword evidence="2 4" id="KW-0479">Metal-binding</keyword>
<dbReference type="PANTHER" id="PTHR33546:SF1">
    <property type="entry name" value="LARGE, MULTIFUNCTIONAL SECRETED PROTEIN"/>
    <property type="match status" value="1"/>
</dbReference>
<evidence type="ECO:0000256" key="3">
    <source>
        <dbReference type="ARBA" id="ARBA00023004"/>
    </source>
</evidence>
<dbReference type="GO" id="GO:0009055">
    <property type="term" value="F:electron transfer activity"/>
    <property type="evidence" value="ECO:0007669"/>
    <property type="project" value="InterPro"/>
</dbReference>
<organism evidence="7 8">
    <name type="scientific">Runella rosea</name>
    <dbReference type="NCBI Taxonomy" id="2259595"/>
    <lineage>
        <taxon>Bacteria</taxon>
        <taxon>Pseudomonadati</taxon>
        <taxon>Bacteroidota</taxon>
        <taxon>Cytophagia</taxon>
        <taxon>Cytophagales</taxon>
        <taxon>Spirosomataceae</taxon>
        <taxon>Runella</taxon>
    </lineage>
</organism>
<name>A0A344TNR5_9BACT</name>
<dbReference type="SUPFAM" id="SSF50952">
    <property type="entry name" value="Soluble quinoprotein glucose dehydrogenase"/>
    <property type="match status" value="1"/>
</dbReference>
<evidence type="ECO:0000256" key="2">
    <source>
        <dbReference type="ARBA" id="ARBA00022723"/>
    </source>
</evidence>
<accession>A0A344TNR5</accession>
<evidence type="ECO:0000313" key="8">
    <source>
        <dbReference type="Proteomes" id="UP000251993"/>
    </source>
</evidence>
<keyword evidence="8" id="KW-1185">Reference proteome</keyword>
<evidence type="ECO:0000256" key="5">
    <source>
        <dbReference type="SAM" id="SignalP"/>
    </source>
</evidence>
<dbReference type="InterPro" id="IPR011041">
    <property type="entry name" value="Quinoprot_gluc/sorb_DH_b-prop"/>
</dbReference>
<dbReference type="InterPro" id="IPR055557">
    <property type="entry name" value="DUF7133"/>
</dbReference>
<dbReference type="InterPro" id="IPR036909">
    <property type="entry name" value="Cyt_c-like_dom_sf"/>
</dbReference>
<keyword evidence="5" id="KW-0732">Signal</keyword>
<dbReference type="OrthoDB" id="9808161at2"/>
<dbReference type="PANTHER" id="PTHR33546">
    <property type="entry name" value="LARGE, MULTIFUNCTIONAL SECRETED PROTEIN-RELATED"/>
    <property type="match status" value="1"/>
</dbReference>
<feature type="domain" description="Cytochrome c" evidence="6">
    <location>
        <begin position="631"/>
        <end position="719"/>
    </location>
</feature>
<dbReference type="InterPro" id="IPR011989">
    <property type="entry name" value="ARM-like"/>
</dbReference>
<keyword evidence="1 4" id="KW-0349">Heme</keyword>
<dbReference type="PROSITE" id="PS51257">
    <property type="entry name" value="PROKAR_LIPOPROTEIN"/>
    <property type="match status" value="1"/>
</dbReference>
<dbReference type="GO" id="GO:0046872">
    <property type="term" value="F:metal ion binding"/>
    <property type="evidence" value="ECO:0007669"/>
    <property type="project" value="UniProtKB-KW"/>
</dbReference>
<feature type="signal peptide" evidence="5">
    <location>
        <begin position="1"/>
        <end position="19"/>
    </location>
</feature>
<reference evidence="7 8" key="1">
    <citation type="submission" date="2018-07" db="EMBL/GenBank/DDBJ databases">
        <title>Genome sequencing of Runella.</title>
        <authorList>
            <person name="Baek M.-G."/>
            <person name="Yi H."/>
        </authorList>
    </citation>
    <scope>NUCLEOTIDE SEQUENCE [LARGE SCALE GENOMIC DNA]</scope>
    <source>
        <strain evidence="7 8">HYN0085</strain>
    </source>
</reference>
<feature type="chain" id="PRO_5017062696" evidence="5">
    <location>
        <begin position="20"/>
        <end position="770"/>
    </location>
</feature>
<dbReference type="AlphaFoldDB" id="A0A344TNR5"/>
<dbReference type="PROSITE" id="PS51007">
    <property type="entry name" value="CYTC"/>
    <property type="match status" value="1"/>
</dbReference>
<sequence length="770" mass="85727">MKSKNLVFFLVSLTALIYACKVQMTTSSSSAPSATPVVITQAEEQASLNLPVETVPAMVPLSPAQSQQAFRVPKGYHMELVASEPMITEPVALAWDGNAKMYVAQMETYTQDADGTGTKVKISRVMLLEDTDNDGKMDKSSVFIKDLMLPRMLLCVNHELLVNETDTYDIYSYKDTNGDGVADVKKPVYIVGKVAPGNLEHQRSGLVWNLDNYIYQTVDPVRFRYTNGVLKADSLPSGSNGQWGLTHDNYGRLFFSRGGGENAGSGFQINPKYGALEFSDAYSEETFSPVWSSISNPDVQGGPKRLRSDSTLNHFTSANGQSIFRGDRLPADLVGDYLITEPVARIIRRANVVNREGKTYLENVYQNKEFISSTDFFFRPVNTYTGPDGCVYIIDMNRGIIQESNWTPKGSFLRDQIERYKLDKVNQRGRIWRLVHDGYTRGPQPKMLDVPAGNLIPYLDHPNGWWRDNAQKQIVILGDKSVIPVLKQMAKGQQGSLPTRPSALGQLHALWTLEGLNAIDKEVIYTAMKDPDPQIRRAAIWIGETYLKQNDEEFITKLSELVSDADYDVKTQLILSLGASKNESAKRIVKGILEQHTDKQMLVSAKASIDKNEDIKTYGSRLGRLSAGDRKLVMEGAEIYKAMCAVCHGNDGKGLSSNIAPALLGAKHLIADKETSIRILLHGLKGPIEGKAYPTEMPAMKDNTDEWIAAVLSYARHEFGANRPREYRGFPYPAVYPADVKKMREQHSVLNEAWTIEGLEKLAPPLPVNR</sequence>
<dbReference type="SUPFAM" id="SSF48371">
    <property type="entry name" value="ARM repeat"/>
    <property type="match status" value="1"/>
</dbReference>
<evidence type="ECO:0000313" key="7">
    <source>
        <dbReference type="EMBL" id="AXE20286.1"/>
    </source>
</evidence>
<dbReference type="Proteomes" id="UP000251993">
    <property type="component" value="Chromosome"/>
</dbReference>
<dbReference type="Pfam" id="PF23500">
    <property type="entry name" value="DUF7133"/>
    <property type="match status" value="1"/>
</dbReference>
<dbReference type="InterPro" id="IPR009056">
    <property type="entry name" value="Cyt_c-like_dom"/>
</dbReference>
<protein>
    <submittedName>
        <fullName evidence="7">Cytochrome C</fullName>
    </submittedName>
</protein>
<dbReference type="EMBL" id="CP030850">
    <property type="protein sequence ID" value="AXE20286.1"/>
    <property type="molecule type" value="Genomic_DNA"/>
</dbReference>
<dbReference type="KEGG" id="run:DR864_22305"/>
<dbReference type="GO" id="GO:0020037">
    <property type="term" value="F:heme binding"/>
    <property type="evidence" value="ECO:0007669"/>
    <property type="project" value="InterPro"/>
</dbReference>
<dbReference type="Gene3D" id="1.25.10.10">
    <property type="entry name" value="Leucine-rich Repeat Variant"/>
    <property type="match status" value="1"/>
</dbReference>
<gene>
    <name evidence="7" type="ORF">DR864_22305</name>
</gene>